<keyword evidence="3" id="KW-1185">Reference proteome</keyword>
<dbReference type="SUPFAM" id="SSF109998">
    <property type="entry name" value="Triger factor/SurA peptide-binding domain-like"/>
    <property type="match status" value="1"/>
</dbReference>
<evidence type="ECO:0000313" key="2">
    <source>
        <dbReference type="EMBL" id="MEN7538045.1"/>
    </source>
</evidence>
<reference evidence="2 3" key="1">
    <citation type="submission" date="2024-05" db="EMBL/GenBank/DDBJ databases">
        <authorList>
            <person name="Park S."/>
        </authorList>
    </citation>
    <scope>NUCLEOTIDE SEQUENCE [LARGE SCALE GENOMIC DNA]</scope>
    <source>
        <strain evidence="2 3">DGU5</strain>
    </source>
</reference>
<dbReference type="Proteomes" id="UP001484535">
    <property type="component" value="Unassembled WGS sequence"/>
</dbReference>
<protein>
    <recommendedName>
        <fullName evidence="4">Peptidyl-prolyl cis-trans isomerase, EpsD family</fullName>
    </recommendedName>
</protein>
<dbReference type="RefSeq" id="WP_346785501.1">
    <property type="nucleotide sequence ID" value="NZ_JBDLBR010000004.1"/>
</dbReference>
<feature type="region of interest" description="Disordered" evidence="1">
    <location>
        <begin position="224"/>
        <end position="252"/>
    </location>
</feature>
<dbReference type="EMBL" id="JBDLBR010000004">
    <property type="protein sequence ID" value="MEN7538045.1"/>
    <property type="molecule type" value="Genomic_DNA"/>
</dbReference>
<evidence type="ECO:0000313" key="3">
    <source>
        <dbReference type="Proteomes" id="UP001484535"/>
    </source>
</evidence>
<dbReference type="InterPro" id="IPR027304">
    <property type="entry name" value="Trigger_fact/SurA_dom_sf"/>
</dbReference>
<evidence type="ECO:0008006" key="4">
    <source>
        <dbReference type="Google" id="ProtNLM"/>
    </source>
</evidence>
<comment type="caution">
    <text evidence="2">The sequence shown here is derived from an EMBL/GenBank/DDBJ whole genome shotgun (WGS) entry which is preliminary data.</text>
</comment>
<organism evidence="2 3">
    <name type="scientific">Aurantiacibacter flavus</name>
    <dbReference type="NCBI Taxonomy" id="3145232"/>
    <lineage>
        <taxon>Bacteria</taxon>
        <taxon>Pseudomonadati</taxon>
        <taxon>Pseudomonadota</taxon>
        <taxon>Alphaproteobacteria</taxon>
        <taxon>Sphingomonadales</taxon>
        <taxon>Erythrobacteraceae</taxon>
        <taxon>Aurantiacibacter</taxon>
    </lineage>
</organism>
<dbReference type="Gene3D" id="1.10.8.1040">
    <property type="match status" value="1"/>
</dbReference>
<proteinExistence type="predicted"/>
<gene>
    <name evidence="2" type="ORF">ABDJ38_12755</name>
</gene>
<evidence type="ECO:0000256" key="1">
    <source>
        <dbReference type="SAM" id="MobiDB-lite"/>
    </source>
</evidence>
<dbReference type="PROSITE" id="PS51257">
    <property type="entry name" value="PROKAR_LIPOPROTEIN"/>
    <property type="match status" value="1"/>
</dbReference>
<sequence length="252" mass="28311">MRLDRTICKLASHCLAAPLLALVAGCGQQEVDGEVLASIDGEAITQAELSHEFDLDNLAEAEAGRAAANGALEQLVDRKLLAQLARERGLDLDADFHFAERRALEELLVDALQRELADEFGQVPDVELEQFMTSNGQLFAGRRLLTLRSPDDERTLVFDTARLDRNPDWLEAVAPGRDLMLEGRKWTVLAVDRINSPRQTQRNFARQLLVKDKVEEELERRLKEMRQDSPIRYQEGWGPSARNSAPISDQTP</sequence>
<feature type="compositionally biased region" description="Polar residues" evidence="1">
    <location>
        <begin position="241"/>
        <end position="252"/>
    </location>
</feature>
<name>A0ABV0CZF8_9SPHN</name>
<accession>A0ABV0CZF8</accession>